<reference evidence="5" key="1">
    <citation type="submission" date="2013-04" db="EMBL/GenBank/DDBJ databases">
        <title>Thioclava sp. 13D2W-2 Genome Sequencing.</title>
        <authorList>
            <person name="Lai Q."/>
            <person name="Li G."/>
            <person name="Shao Z."/>
        </authorList>
    </citation>
    <scope>NUCLEOTIDE SEQUENCE [LARGE SCALE GENOMIC DNA]</scope>
    <source>
        <strain evidence="5">13D2W-2</strain>
    </source>
</reference>
<gene>
    <name evidence="4" type="ORF">DW2_14135</name>
</gene>
<accession>A0A085TTU9</accession>
<evidence type="ECO:0000256" key="1">
    <source>
        <dbReference type="SAM" id="MobiDB-lite"/>
    </source>
</evidence>
<dbReference type="EMBL" id="AQRC01000012">
    <property type="protein sequence ID" value="KFE34146.1"/>
    <property type="molecule type" value="Genomic_DNA"/>
</dbReference>
<dbReference type="Gene3D" id="2.40.10.120">
    <property type="match status" value="1"/>
</dbReference>
<dbReference type="Gene3D" id="1.10.101.10">
    <property type="entry name" value="PGBD-like superfamily/PGBD"/>
    <property type="match status" value="1"/>
</dbReference>
<name>A0A085TTU9_9RHOB</name>
<dbReference type="RefSeq" id="WP_038147627.1">
    <property type="nucleotide sequence ID" value="NZ_AQRC01000012.1"/>
</dbReference>
<dbReference type="Proteomes" id="UP000028607">
    <property type="component" value="Unassembled WGS sequence"/>
</dbReference>
<dbReference type="Pfam" id="PF01471">
    <property type="entry name" value="PG_binding_1"/>
    <property type="match status" value="1"/>
</dbReference>
<reference evidence="4 5" key="2">
    <citation type="journal article" date="2015" name="Antonie Van Leeuwenhoek">
        <title>Thioclava indica sp. nov., isolated from surface seawater of the Indian Ocean.</title>
        <authorList>
            <person name="Liu Y."/>
            <person name="Lai Q."/>
            <person name="Du J."/>
            <person name="Xu H."/>
            <person name="Jiang L."/>
            <person name="Shao Z."/>
        </authorList>
    </citation>
    <scope>NUCLEOTIDE SEQUENCE [LARGE SCALE GENOMIC DNA]</scope>
    <source>
        <strain evidence="4 5">13D2W-2</strain>
    </source>
</reference>
<evidence type="ECO:0000259" key="3">
    <source>
        <dbReference type="Pfam" id="PF05036"/>
    </source>
</evidence>
<dbReference type="GO" id="GO:0042834">
    <property type="term" value="F:peptidoglycan binding"/>
    <property type="evidence" value="ECO:0007669"/>
    <property type="project" value="InterPro"/>
</dbReference>
<dbReference type="InterPro" id="IPR007730">
    <property type="entry name" value="SPOR-like_dom"/>
</dbReference>
<keyword evidence="5" id="KW-1185">Reference proteome</keyword>
<sequence>MSAVSRTVSIIVGATLTGMVWTGSAWAESWLQIEAKPSLAQAEARARDWAGMFPDVAGFRMATGWYAIALGPFADDQSANDRRQVLRREGLIQRDSYISDGGNYGQQFWPVGASFGGVTPPGTPPATDLPTPPDQGTVQVQDLPQADTPAPEAQPDPQAVTQVETLAESRRREANLTRSERMDIQSALEWEGQYAGAIDGIFGAGTRSSIADWQMKNGFEPTGVLSSAQQMKLMDTVATQRAALGLQPVEEKEAGISIELPLGLVQFARYNPPFVTYAPKDGSGVQVLLISQPGDQARLRGLYDAMQTLEVVPLDGDRSLRGDSFTIEGQNAKVHSFTQATLSKGLIKGFTLVWPVGDDARMSRVLEAMKSSFRPVGTTTLDSTLGQPMSVSRAALMAGIEKRAPVFARSGFYIDAQGHVLTAGAGLSECGRVTVDDHPADLSVDATDAGFAVLTPRDQLSPKQVAKFRPDEPQAGSQIAVAGFSYPEALPAPVLNFGTLTALKGLGGETGQARLEAQTRKGDVGGPVLDGSGAVVGMLLPVPGDDSRVLPKGLTVALQAGAMTPDLAAKGFAPEASGLAIPRAPEELQKLARGMVVQVTCWK</sequence>
<dbReference type="eggNOG" id="COG3409">
    <property type="taxonomic scope" value="Bacteria"/>
</dbReference>
<dbReference type="eggNOG" id="COG0265">
    <property type="taxonomic scope" value="Bacteria"/>
</dbReference>
<comment type="caution">
    <text evidence="4">The sequence shown here is derived from an EMBL/GenBank/DDBJ whole genome shotgun (WGS) entry which is preliminary data.</text>
</comment>
<dbReference type="SUPFAM" id="SSF47090">
    <property type="entry name" value="PGBD-like"/>
    <property type="match status" value="1"/>
</dbReference>
<dbReference type="AlphaFoldDB" id="A0A085TTU9"/>
<protein>
    <submittedName>
        <fullName evidence="4">Peptidoglycan binding domain-containing protein</fullName>
    </submittedName>
</protein>
<dbReference type="SUPFAM" id="SSF50494">
    <property type="entry name" value="Trypsin-like serine proteases"/>
    <property type="match status" value="1"/>
</dbReference>
<dbReference type="InterPro" id="IPR036366">
    <property type="entry name" value="PGBDSf"/>
</dbReference>
<feature type="domain" description="SPOR" evidence="3">
    <location>
        <begin position="30"/>
        <end position="89"/>
    </location>
</feature>
<dbReference type="Pfam" id="PF13365">
    <property type="entry name" value="Trypsin_2"/>
    <property type="match status" value="1"/>
</dbReference>
<feature type="region of interest" description="Disordered" evidence="1">
    <location>
        <begin position="114"/>
        <end position="160"/>
    </location>
</feature>
<proteinExistence type="predicted"/>
<dbReference type="InterPro" id="IPR002477">
    <property type="entry name" value="Peptidoglycan-bd-like"/>
</dbReference>
<organism evidence="4 5">
    <name type="scientific">Thioclava atlantica</name>
    <dbReference type="NCBI Taxonomy" id="1317124"/>
    <lineage>
        <taxon>Bacteria</taxon>
        <taxon>Pseudomonadati</taxon>
        <taxon>Pseudomonadota</taxon>
        <taxon>Alphaproteobacteria</taxon>
        <taxon>Rhodobacterales</taxon>
        <taxon>Paracoccaceae</taxon>
        <taxon>Thioclava</taxon>
    </lineage>
</organism>
<evidence type="ECO:0000313" key="4">
    <source>
        <dbReference type="EMBL" id="KFE34146.1"/>
    </source>
</evidence>
<dbReference type="PATRIC" id="fig|1317124.6.peg.2840"/>
<feature type="domain" description="Peptidoglycan binding-like" evidence="2">
    <location>
        <begin position="178"/>
        <end position="228"/>
    </location>
</feature>
<feature type="compositionally biased region" description="Low complexity" evidence="1">
    <location>
        <begin position="116"/>
        <end position="129"/>
    </location>
</feature>
<dbReference type="OrthoDB" id="6810892at2"/>
<evidence type="ECO:0000259" key="2">
    <source>
        <dbReference type="Pfam" id="PF01471"/>
    </source>
</evidence>
<dbReference type="STRING" id="1317124.DW2_14135"/>
<dbReference type="InterPro" id="IPR036365">
    <property type="entry name" value="PGBD-like_sf"/>
</dbReference>
<dbReference type="InterPro" id="IPR009003">
    <property type="entry name" value="Peptidase_S1_PA"/>
</dbReference>
<evidence type="ECO:0000313" key="5">
    <source>
        <dbReference type="Proteomes" id="UP000028607"/>
    </source>
</evidence>
<dbReference type="Pfam" id="PF05036">
    <property type="entry name" value="SPOR"/>
    <property type="match status" value="1"/>
</dbReference>